<reference evidence="1" key="1">
    <citation type="submission" date="2016-05" db="EMBL/GenBank/DDBJ databases">
        <authorList>
            <person name="Lavstsen T."/>
            <person name="Jespersen J.S."/>
        </authorList>
    </citation>
    <scope>NUCLEOTIDE SEQUENCE</scope>
    <source>
        <tissue evidence="1">Brain</tissue>
    </source>
</reference>
<organism evidence="1">
    <name type="scientific">Nothobranchius korthausae</name>
    <dbReference type="NCBI Taxonomy" id="1143690"/>
    <lineage>
        <taxon>Eukaryota</taxon>
        <taxon>Metazoa</taxon>
        <taxon>Chordata</taxon>
        <taxon>Craniata</taxon>
        <taxon>Vertebrata</taxon>
        <taxon>Euteleostomi</taxon>
        <taxon>Actinopterygii</taxon>
        <taxon>Neopterygii</taxon>
        <taxon>Teleostei</taxon>
        <taxon>Neoteleostei</taxon>
        <taxon>Acanthomorphata</taxon>
        <taxon>Ovalentaria</taxon>
        <taxon>Atherinomorphae</taxon>
        <taxon>Cyprinodontiformes</taxon>
        <taxon>Nothobranchiidae</taxon>
        <taxon>Nothobranchius</taxon>
    </lineage>
</organism>
<sequence>ASSKSAEDTVAHLQTAQRCSGHLHCFKDQPRKDKDYVQGMLKQTHLVIYFVFLPLRLKPSFLRTSPLFRRPPSLGL</sequence>
<dbReference type="AlphaFoldDB" id="A0A1A8HH58"/>
<protein>
    <submittedName>
        <fullName evidence="1">Myosin, light polypeptide 3, skeletal muscle</fullName>
    </submittedName>
</protein>
<proteinExistence type="predicted"/>
<reference evidence="1" key="2">
    <citation type="submission" date="2016-06" db="EMBL/GenBank/DDBJ databases">
        <title>The genome of a short-lived fish provides insights into sex chromosome evolution and the genetic control of aging.</title>
        <authorList>
            <person name="Reichwald K."/>
            <person name="Felder M."/>
            <person name="Petzold A."/>
            <person name="Koch P."/>
            <person name="Groth M."/>
            <person name="Platzer M."/>
        </authorList>
    </citation>
    <scope>NUCLEOTIDE SEQUENCE</scope>
    <source>
        <tissue evidence="1">Brain</tissue>
    </source>
</reference>
<feature type="non-terminal residue" evidence="1">
    <location>
        <position position="1"/>
    </location>
</feature>
<evidence type="ECO:0000313" key="1">
    <source>
        <dbReference type="EMBL" id="SBQ83550.1"/>
    </source>
</evidence>
<gene>
    <name evidence="1" type="primary">MYLZ3</name>
</gene>
<accession>A0A1A8HH58</accession>
<name>A0A1A8HH58_9TELE</name>
<dbReference type="EMBL" id="HAEC01015329">
    <property type="protein sequence ID" value="SBQ83550.1"/>
    <property type="molecule type" value="Transcribed_RNA"/>
</dbReference>